<feature type="binding site" evidence="6">
    <location>
        <begin position="393"/>
        <end position="395"/>
    </location>
    <ligand>
        <name>FAD</name>
        <dbReference type="ChEBI" id="CHEBI:57692"/>
    </ligand>
</feature>
<dbReference type="InParanoid" id="A0A1Y1YI77"/>
<dbReference type="GO" id="GO:0071949">
    <property type="term" value="F:FAD binding"/>
    <property type="evidence" value="ECO:0007669"/>
    <property type="project" value="TreeGrafter"/>
</dbReference>
<feature type="domain" description="Photolyase/cryptochrome alpha/beta" evidence="9">
    <location>
        <begin position="1"/>
        <end position="138"/>
    </location>
</feature>
<dbReference type="InterPro" id="IPR018394">
    <property type="entry name" value="DNA_photolyase_1_CS_C"/>
</dbReference>
<dbReference type="SUPFAM" id="SSF48173">
    <property type="entry name" value="Cryptochrome/photolyase FAD-binding domain"/>
    <property type="match status" value="1"/>
</dbReference>
<dbReference type="PANTHER" id="PTHR11455:SF18">
    <property type="entry name" value="SI:CH1073-390K14.1"/>
    <property type="match status" value="1"/>
</dbReference>
<gene>
    <name evidence="10" type="ORF">K493DRAFT_216153</name>
</gene>
<dbReference type="STRING" id="1314790.A0A1Y1YI77"/>
<evidence type="ECO:0000256" key="4">
    <source>
        <dbReference type="ARBA" id="ARBA00022827"/>
    </source>
</evidence>
<dbReference type="GO" id="GO:0032922">
    <property type="term" value="P:circadian regulation of gene expression"/>
    <property type="evidence" value="ECO:0007669"/>
    <property type="project" value="TreeGrafter"/>
</dbReference>
<evidence type="ECO:0000256" key="3">
    <source>
        <dbReference type="ARBA" id="ARBA00022630"/>
    </source>
</evidence>
<evidence type="ECO:0000256" key="1">
    <source>
        <dbReference type="ARBA" id="ARBA00001932"/>
    </source>
</evidence>
<keyword evidence="3 6" id="KW-0285">Flavoprotein</keyword>
<feature type="site" description="Electron transfer via tryptophanyl radical" evidence="7">
    <location>
        <position position="403"/>
    </location>
</feature>
<reference evidence="10 11" key="1">
    <citation type="submission" date="2016-07" db="EMBL/GenBank/DDBJ databases">
        <title>Pervasive Adenine N6-methylation of Active Genes in Fungi.</title>
        <authorList>
            <consortium name="DOE Joint Genome Institute"/>
            <person name="Mondo S.J."/>
            <person name="Dannebaum R.O."/>
            <person name="Kuo R.C."/>
            <person name="Labutti K."/>
            <person name="Haridas S."/>
            <person name="Kuo A."/>
            <person name="Salamov A."/>
            <person name="Ahrendt S.R."/>
            <person name="Lipzen A."/>
            <person name="Sullivan W."/>
            <person name="Andreopoulos W.B."/>
            <person name="Clum A."/>
            <person name="Lindquist E."/>
            <person name="Daum C."/>
            <person name="Ramamoorthy G.K."/>
            <person name="Gryganskyi A."/>
            <person name="Culley D."/>
            <person name="Magnuson J.K."/>
            <person name="James T.Y."/>
            <person name="O'Malley M.A."/>
            <person name="Stajich J.E."/>
            <person name="Spatafora J.W."/>
            <person name="Visel A."/>
            <person name="Grigoriev I.V."/>
        </authorList>
    </citation>
    <scope>NUCLEOTIDE SEQUENCE [LARGE SCALE GENOMIC DNA]</scope>
    <source>
        <strain evidence="10 11">CBS 931.73</strain>
    </source>
</reference>
<evidence type="ECO:0000256" key="7">
    <source>
        <dbReference type="PIRSR" id="PIRSR602081-2"/>
    </source>
</evidence>
<dbReference type="Gene3D" id="1.25.40.80">
    <property type="match status" value="1"/>
</dbReference>
<dbReference type="SUPFAM" id="SSF52425">
    <property type="entry name" value="Cryptochrome/photolyase, N-terminal domain"/>
    <property type="match status" value="1"/>
</dbReference>
<dbReference type="EMBL" id="MCFE01000135">
    <property type="protein sequence ID" value="ORX97314.1"/>
    <property type="molecule type" value="Genomic_DNA"/>
</dbReference>
<feature type="site" description="Electron transfer via tryptophanyl radical" evidence="7">
    <location>
        <position position="380"/>
    </location>
</feature>
<dbReference type="GO" id="GO:0005737">
    <property type="term" value="C:cytoplasm"/>
    <property type="evidence" value="ECO:0007669"/>
    <property type="project" value="TreeGrafter"/>
</dbReference>
<dbReference type="GO" id="GO:0006950">
    <property type="term" value="P:response to stress"/>
    <property type="evidence" value="ECO:0007669"/>
    <property type="project" value="UniProtKB-ARBA"/>
</dbReference>
<comment type="similarity">
    <text evidence="2">Belongs to the DNA photolyase class-1 family.</text>
</comment>
<dbReference type="PRINTS" id="PR00147">
    <property type="entry name" value="DNAPHOTLYASE"/>
</dbReference>
<dbReference type="PROSITE" id="PS51645">
    <property type="entry name" value="PHR_CRY_ALPHA_BETA"/>
    <property type="match status" value="1"/>
</dbReference>
<dbReference type="NCBIfam" id="NF007955">
    <property type="entry name" value="PRK10674.1"/>
    <property type="match status" value="1"/>
</dbReference>
<organism evidence="10 11">
    <name type="scientific">Basidiobolus meristosporus CBS 931.73</name>
    <dbReference type="NCBI Taxonomy" id="1314790"/>
    <lineage>
        <taxon>Eukaryota</taxon>
        <taxon>Fungi</taxon>
        <taxon>Fungi incertae sedis</taxon>
        <taxon>Zoopagomycota</taxon>
        <taxon>Entomophthoromycotina</taxon>
        <taxon>Basidiobolomycetes</taxon>
        <taxon>Basidiobolales</taxon>
        <taxon>Basidiobolaceae</taxon>
        <taxon>Basidiobolus</taxon>
    </lineage>
</organism>
<evidence type="ECO:0000256" key="8">
    <source>
        <dbReference type="SAM" id="MobiDB-lite"/>
    </source>
</evidence>
<evidence type="ECO:0000256" key="6">
    <source>
        <dbReference type="PIRSR" id="PIRSR602081-1"/>
    </source>
</evidence>
<feature type="binding site" evidence="6">
    <location>
        <begin position="253"/>
        <end position="257"/>
    </location>
    <ligand>
        <name>FAD</name>
        <dbReference type="ChEBI" id="CHEBI:57692"/>
    </ligand>
</feature>
<comment type="cofactor">
    <cofactor evidence="1">
        <name>(6R)-5,10-methylene-5,6,7,8-tetrahydrofolate</name>
        <dbReference type="ChEBI" id="CHEBI:15636"/>
    </cofactor>
</comment>
<accession>A0A1Y1YI77</accession>
<feature type="binding site" evidence="6">
    <location>
        <position position="241"/>
    </location>
    <ligand>
        <name>FAD</name>
        <dbReference type="ChEBI" id="CHEBI:57692"/>
    </ligand>
</feature>
<dbReference type="FunFam" id="1.10.579.10:FF:000003">
    <property type="entry name" value="Deoxyribodipyrimidine photo-lyase"/>
    <property type="match status" value="1"/>
</dbReference>
<evidence type="ECO:0000256" key="5">
    <source>
        <dbReference type="ARBA" id="ARBA00022991"/>
    </source>
</evidence>
<dbReference type="GO" id="GO:0005634">
    <property type="term" value="C:nucleus"/>
    <property type="evidence" value="ECO:0007669"/>
    <property type="project" value="TreeGrafter"/>
</dbReference>
<dbReference type="InterPro" id="IPR005101">
    <property type="entry name" value="Cryptochr/Photolyase_FAD-bd"/>
</dbReference>
<dbReference type="OrthoDB" id="435881at2759"/>
<keyword evidence="5" id="KW-0157">Chromophore</keyword>
<name>A0A1Y1YI77_9FUNG</name>
<dbReference type="AlphaFoldDB" id="A0A1Y1YI77"/>
<dbReference type="PANTHER" id="PTHR11455">
    <property type="entry name" value="CRYPTOCHROME"/>
    <property type="match status" value="1"/>
</dbReference>
<evidence type="ECO:0000313" key="11">
    <source>
        <dbReference type="Proteomes" id="UP000193498"/>
    </source>
</evidence>
<feature type="binding site" evidence="6">
    <location>
        <begin position="295"/>
        <end position="302"/>
    </location>
    <ligand>
        <name>FAD</name>
        <dbReference type="ChEBI" id="CHEBI:57692"/>
    </ligand>
</feature>
<feature type="region of interest" description="Disordered" evidence="8">
    <location>
        <begin position="173"/>
        <end position="207"/>
    </location>
</feature>
<dbReference type="Pfam" id="PF00875">
    <property type="entry name" value="DNA_photolyase"/>
    <property type="match status" value="1"/>
</dbReference>
<keyword evidence="11" id="KW-1185">Reference proteome</keyword>
<dbReference type="Gene3D" id="1.10.579.10">
    <property type="entry name" value="DNA Cyclobutane Dipyrimidine Photolyase, subunit A, domain 3"/>
    <property type="match status" value="1"/>
</dbReference>
<proteinExistence type="inferred from homology"/>
<keyword evidence="4 6" id="KW-0274">FAD</keyword>
<comment type="cofactor">
    <cofactor evidence="6">
        <name>FAD</name>
        <dbReference type="ChEBI" id="CHEBI:57692"/>
    </cofactor>
    <text evidence="6">Binds 1 FAD per subunit.</text>
</comment>
<feature type="binding site" evidence="6">
    <location>
        <position position="292"/>
    </location>
    <ligand>
        <name>FAD</name>
        <dbReference type="ChEBI" id="CHEBI:57692"/>
    </ligand>
</feature>
<comment type="caution">
    <text evidence="10">The sequence shown here is derived from an EMBL/GenBank/DDBJ whole genome shotgun (WGS) entry which is preliminary data.</text>
</comment>
<dbReference type="GO" id="GO:0003904">
    <property type="term" value="F:deoxyribodipyrimidine photo-lyase activity"/>
    <property type="evidence" value="ECO:0007669"/>
    <property type="project" value="TreeGrafter"/>
</dbReference>
<dbReference type="Gene3D" id="3.40.50.620">
    <property type="entry name" value="HUPs"/>
    <property type="match status" value="1"/>
</dbReference>
<dbReference type="GO" id="GO:0003677">
    <property type="term" value="F:DNA binding"/>
    <property type="evidence" value="ECO:0007669"/>
    <property type="project" value="TreeGrafter"/>
</dbReference>
<dbReference type="InterPro" id="IPR014729">
    <property type="entry name" value="Rossmann-like_a/b/a_fold"/>
</dbReference>
<evidence type="ECO:0000259" key="9">
    <source>
        <dbReference type="PROSITE" id="PS51645"/>
    </source>
</evidence>
<feature type="compositionally biased region" description="Polar residues" evidence="8">
    <location>
        <begin position="183"/>
        <end position="196"/>
    </location>
</feature>
<dbReference type="InterPro" id="IPR036155">
    <property type="entry name" value="Crypto/Photolyase_N_sf"/>
</dbReference>
<dbReference type="Proteomes" id="UP000193498">
    <property type="component" value="Unassembled WGS sequence"/>
</dbReference>
<keyword evidence="10" id="KW-0456">Lyase</keyword>
<dbReference type="InterPro" id="IPR002081">
    <property type="entry name" value="Cryptochrome/DNA_photolyase_1"/>
</dbReference>
<feature type="site" description="Electron transfer via tryptophanyl radical" evidence="7">
    <location>
        <position position="327"/>
    </location>
</feature>
<dbReference type="InterPro" id="IPR036134">
    <property type="entry name" value="Crypto/Photolyase_FAD-like_sf"/>
</dbReference>
<dbReference type="Pfam" id="PF03441">
    <property type="entry name" value="FAD_binding_7"/>
    <property type="match status" value="1"/>
</dbReference>
<dbReference type="PROSITE" id="PS00394">
    <property type="entry name" value="DNA_PHOTOLYASES_1_1"/>
    <property type="match status" value="1"/>
</dbReference>
<dbReference type="GO" id="GO:0043153">
    <property type="term" value="P:entrainment of circadian clock by photoperiod"/>
    <property type="evidence" value="ECO:0007669"/>
    <property type="project" value="TreeGrafter"/>
</dbReference>
<protein>
    <submittedName>
        <fullName evidence="10">DNA photolyase</fullName>
    </submittedName>
</protein>
<dbReference type="GO" id="GO:0006139">
    <property type="term" value="P:nucleobase-containing compound metabolic process"/>
    <property type="evidence" value="ECO:0007669"/>
    <property type="project" value="UniProtKB-ARBA"/>
</dbReference>
<evidence type="ECO:0000256" key="2">
    <source>
        <dbReference type="ARBA" id="ARBA00005862"/>
    </source>
</evidence>
<sequence length="492" mass="56357">MNTFIWFRTDLRTADNTALHAAAECARQGAGALLGVFVISPEEWKAHDLSPFKVDFMLRNLTQLRKKLKELNVPLVIEHAENQSDVPQIVLSCCQKYNVDKVFCNQEYEVDEEKRDAKTEALLGQHNIEFYRRHDQCIVEPGVVVTQAEKPYTVFTPFKKNWLRKVGSDKKYHNPLPAPSPFPEQNLSRCRTSAQTDPPGELPEFPLSPEMKKVASSMYPEGEEKAIERLDRFVQKKISNYDTGRDFPIDDGTSVLSPYLALGVISPRQCLAKALGANENRIASGNEGVQTWISELAWRDFYRNVLVSFPRVCKNRAFKPETEDIEWNDNPKHFTAWCEGRTGYPIVDAGMRQLNSIGWMHNRLRMVVAMFLTKDLLINWQKGERYFMNHLVDGDFASNNGGWQWAASTGTDSQPYFRIFNPALQSERFDKNGDFIRKWVPELKPVKGKAIHEPYKHLSPSEFKKLGYPKPIIDHSKARQTTLAAFKAIAKK</sequence>
<dbReference type="InterPro" id="IPR006050">
    <property type="entry name" value="DNA_photolyase_N"/>
</dbReference>
<evidence type="ECO:0000313" key="10">
    <source>
        <dbReference type="EMBL" id="ORX97314.1"/>
    </source>
</evidence>